<evidence type="ECO:0000256" key="5">
    <source>
        <dbReference type="ARBA" id="ARBA00022679"/>
    </source>
</evidence>
<accession>A0ABR9RSI6</accession>
<name>A0ABR9RSI6_9ACTN</name>
<evidence type="ECO:0000256" key="6">
    <source>
        <dbReference type="ARBA" id="ARBA00022692"/>
    </source>
</evidence>
<organism evidence="15 16">
    <name type="scientific">Nocardioides malaquae</name>
    <dbReference type="NCBI Taxonomy" id="2773426"/>
    <lineage>
        <taxon>Bacteria</taxon>
        <taxon>Bacillati</taxon>
        <taxon>Actinomycetota</taxon>
        <taxon>Actinomycetes</taxon>
        <taxon>Propionibacteriales</taxon>
        <taxon>Nocardioidaceae</taxon>
        <taxon>Nocardioides</taxon>
    </lineage>
</organism>
<dbReference type="InterPro" id="IPR003594">
    <property type="entry name" value="HATPase_dom"/>
</dbReference>
<evidence type="ECO:0000256" key="2">
    <source>
        <dbReference type="ARBA" id="ARBA00004370"/>
    </source>
</evidence>
<evidence type="ECO:0000256" key="8">
    <source>
        <dbReference type="ARBA" id="ARBA00022777"/>
    </source>
</evidence>
<feature type="domain" description="HAMP" evidence="14">
    <location>
        <begin position="323"/>
        <end position="390"/>
    </location>
</feature>
<dbReference type="EMBL" id="JADCSA010000005">
    <property type="protein sequence ID" value="MBE7324350.1"/>
    <property type="molecule type" value="Genomic_DNA"/>
</dbReference>
<protein>
    <recommendedName>
        <fullName evidence="3">histidine kinase</fullName>
        <ecNumber evidence="3">2.7.13.3</ecNumber>
    </recommendedName>
</protein>
<keyword evidence="8" id="KW-0418">Kinase</keyword>
<keyword evidence="6 13" id="KW-0812">Transmembrane</keyword>
<evidence type="ECO:0000256" key="10">
    <source>
        <dbReference type="ARBA" id="ARBA00022989"/>
    </source>
</evidence>
<feature type="transmembrane region" description="Helical" evidence="13">
    <location>
        <begin position="300"/>
        <end position="322"/>
    </location>
</feature>
<keyword evidence="11" id="KW-0902">Two-component regulatory system</keyword>
<dbReference type="Pfam" id="PF02518">
    <property type="entry name" value="HATPase_c"/>
    <property type="match status" value="1"/>
</dbReference>
<evidence type="ECO:0000256" key="13">
    <source>
        <dbReference type="SAM" id="Phobius"/>
    </source>
</evidence>
<dbReference type="SUPFAM" id="SSF55874">
    <property type="entry name" value="ATPase domain of HSP90 chaperone/DNA topoisomerase II/histidine kinase"/>
    <property type="match status" value="1"/>
</dbReference>
<keyword evidence="4" id="KW-0597">Phosphoprotein</keyword>
<keyword evidence="10 13" id="KW-1133">Transmembrane helix</keyword>
<evidence type="ECO:0000256" key="1">
    <source>
        <dbReference type="ARBA" id="ARBA00000085"/>
    </source>
</evidence>
<feature type="compositionally biased region" description="Low complexity" evidence="12">
    <location>
        <begin position="913"/>
        <end position="938"/>
    </location>
</feature>
<comment type="subcellular location">
    <subcellularLocation>
        <location evidence="2">Membrane</location>
    </subcellularLocation>
</comment>
<evidence type="ECO:0000256" key="3">
    <source>
        <dbReference type="ARBA" id="ARBA00012438"/>
    </source>
</evidence>
<keyword evidence="13" id="KW-0472">Membrane</keyword>
<feature type="compositionally biased region" description="Polar residues" evidence="12">
    <location>
        <begin position="1043"/>
        <end position="1057"/>
    </location>
</feature>
<evidence type="ECO:0000259" key="14">
    <source>
        <dbReference type="PROSITE" id="PS50885"/>
    </source>
</evidence>
<evidence type="ECO:0000256" key="9">
    <source>
        <dbReference type="ARBA" id="ARBA00022840"/>
    </source>
</evidence>
<comment type="catalytic activity">
    <reaction evidence="1">
        <text>ATP + protein L-histidine = ADP + protein N-phospho-L-histidine.</text>
        <dbReference type="EC" id="2.7.13.3"/>
    </reaction>
</comment>
<feature type="compositionally biased region" description="Pro residues" evidence="12">
    <location>
        <begin position="816"/>
        <end position="828"/>
    </location>
</feature>
<keyword evidence="5" id="KW-0808">Transferase</keyword>
<dbReference type="PANTHER" id="PTHR44936">
    <property type="entry name" value="SENSOR PROTEIN CREC"/>
    <property type="match status" value="1"/>
</dbReference>
<sequence>MATKQNDVSSSSSVSTDQDAQSRTGWWRVSGWKLRNKIALALAFPMVAASWFAVDNATESWEVQAEHEATAGQIRVLEPTVDYLYAAETATVIARSETASNSAARTAAVEEVRQAAEKVEGLLEDEALTENQKAQLAGLVALSDQLRDGRAYETLLQSRSQVAQLHNGVSDFYQSILNGQNSPEPVLQQISYVMEGRLAFTMQQLEVAYSGNRITNTAQVFSELGVEDAAIAQLARARDDAPSVLDLRSLNAARFTTVEAGEGALAYEETLALYDDLTSTVLTESIEALDENAAAARQQALASIAILAAALVATLLFAWLIARLITRPVRIVRDSARDVASNQLPRAVATIRAGGDPGAIEPIGVTTNEEMGQMARAVDELHQTAVNLAQGEAHLRSQVGEMFVTLSRRNTTLINQQLGLIEELERDEQDPRRLESLFRLDHLAARMRRTAESLVILSDAPVRQRESQSLAVSDALQAATAGVQEYQRVEMQGSSPAKIVGSAANDVVHLLTELIDNALSFSPPTESVHVSTTVAAGQTVITISDGGLGLPEDVLTQLNGMLQKDVGITPDAARRMGLFVVSRLAHRHGIDIHLSKNARGGITASVALADHLIVPGTAPAAPPAPVVDTPVIDVPAQATPVREDAPLITPIAPEEVAQKAAERDDTPTITPVAKPDPLSDPLSDPLTDPLEAPAASSTETATDDQVDQINAAISAVTELPKRRPGASGPGRRGAVEPVGGGSLFAPATPATPVAPAEPVAPEPAAPVAPAAHRSEPAQEAESGAAPGLPKRNPGATVPGRRAAVQPTGSSLFSAPAPEPEAPAAPEPAEPVSMFARPHADSSDASTETDGKAEAGALGIFSLREARNGATKRDQDAEAPSSTVEPAISSEDPLGLDRPSSTGAASESTEDATTDPATADSTQEAPAAKVDDAPAAPADLPTRTPGSHTLAPQQANGSAANASGWLAGNETTEFPTTADAGWQAAHRAAEPESSPTTNAGLPQRQPGRRLVPGSVAPTRTAPTRDPEAIRKRLAAHAAGVSRGRTATTNANTQKEGPA</sequence>
<dbReference type="SMART" id="SM00387">
    <property type="entry name" value="HATPase_c"/>
    <property type="match status" value="1"/>
</dbReference>
<feature type="compositionally biased region" description="Low complexity" evidence="12">
    <location>
        <begin position="675"/>
        <end position="700"/>
    </location>
</feature>
<comment type="caution">
    <text evidence="15">The sequence shown here is derived from an EMBL/GenBank/DDBJ whole genome shotgun (WGS) entry which is preliminary data.</text>
</comment>
<reference evidence="15 16" key="1">
    <citation type="submission" date="2020-10" db="EMBL/GenBank/DDBJ databases">
        <title>Nocardioides sp. isolated from sludge.</title>
        <authorList>
            <person name="Zhang X."/>
        </authorList>
    </citation>
    <scope>NUCLEOTIDE SEQUENCE [LARGE SCALE GENOMIC DNA]</scope>
    <source>
        <strain evidence="15 16">Y6</strain>
    </source>
</reference>
<dbReference type="Gene3D" id="6.10.340.10">
    <property type="match status" value="1"/>
</dbReference>
<keyword evidence="16" id="KW-1185">Reference proteome</keyword>
<evidence type="ECO:0000313" key="15">
    <source>
        <dbReference type="EMBL" id="MBE7324350.1"/>
    </source>
</evidence>
<dbReference type="InterPro" id="IPR050980">
    <property type="entry name" value="2C_sensor_his_kinase"/>
</dbReference>
<evidence type="ECO:0000256" key="11">
    <source>
        <dbReference type="ARBA" id="ARBA00023012"/>
    </source>
</evidence>
<dbReference type="InterPro" id="IPR036890">
    <property type="entry name" value="HATPase_C_sf"/>
</dbReference>
<evidence type="ECO:0000256" key="12">
    <source>
        <dbReference type="SAM" id="MobiDB-lite"/>
    </source>
</evidence>
<feature type="compositionally biased region" description="Low complexity" evidence="12">
    <location>
        <begin position="745"/>
        <end position="757"/>
    </location>
</feature>
<keyword evidence="7" id="KW-0547">Nucleotide-binding</keyword>
<evidence type="ECO:0000256" key="4">
    <source>
        <dbReference type="ARBA" id="ARBA00022553"/>
    </source>
</evidence>
<evidence type="ECO:0000313" key="16">
    <source>
        <dbReference type="Proteomes" id="UP000756387"/>
    </source>
</evidence>
<proteinExistence type="predicted"/>
<feature type="compositionally biased region" description="Polar residues" evidence="12">
    <location>
        <begin position="943"/>
        <end position="960"/>
    </location>
</feature>
<dbReference type="Proteomes" id="UP000756387">
    <property type="component" value="Unassembled WGS sequence"/>
</dbReference>
<dbReference type="Gene3D" id="3.30.565.10">
    <property type="entry name" value="Histidine kinase-like ATPase, C-terminal domain"/>
    <property type="match status" value="1"/>
</dbReference>
<dbReference type="PANTHER" id="PTHR44936:SF9">
    <property type="entry name" value="SENSOR PROTEIN CREC"/>
    <property type="match status" value="1"/>
</dbReference>
<dbReference type="EC" id="2.7.13.3" evidence="3"/>
<feature type="region of interest" description="Disordered" evidence="12">
    <location>
        <begin position="657"/>
        <end position="1057"/>
    </location>
</feature>
<dbReference type="PROSITE" id="PS50885">
    <property type="entry name" value="HAMP"/>
    <property type="match status" value="1"/>
</dbReference>
<evidence type="ECO:0000256" key="7">
    <source>
        <dbReference type="ARBA" id="ARBA00022741"/>
    </source>
</evidence>
<feature type="compositionally biased region" description="Basic and acidic residues" evidence="12">
    <location>
        <begin position="657"/>
        <end position="666"/>
    </location>
</feature>
<keyword evidence="9" id="KW-0067">ATP-binding</keyword>
<gene>
    <name evidence="15" type="ORF">IEQ44_06765</name>
</gene>
<dbReference type="RefSeq" id="WP_193637679.1">
    <property type="nucleotide sequence ID" value="NZ_JADCSA010000005.1"/>
</dbReference>
<feature type="compositionally biased region" description="Basic and acidic residues" evidence="12">
    <location>
        <begin position="863"/>
        <end position="875"/>
    </location>
</feature>
<dbReference type="InterPro" id="IPR003660">
    <property type="entry name" value="HAMP_dom"/>
</dbReference>